<feature type="region of interest" description="Disordered" evidence="2">
    <location>
        <begin position="1"/>
        <end position="48"/>
    </location>
</feature>
<accession>A0ABV5CS37</accession>
<evidence type="ECO:0000256" key="2">
    <source>
        <dbReference type="SAM" id="MobiDB-lite"/>
    </source>
</evidence>
<evidence type="ECO:0000256" key="3">
    <source>
        <dbReference type="SAM" id="Phobius"/>
    </source>
</evidence>
<organism evidence="4 5">
    <name type="scientific">Polymorphospora lycopeni</name>
    <dbReference type="NCBI Taxonomy" id="3140240"/>
    <lineage>
        <taxon>Bacteria</taxon>
        <taxon>Bacillati</taxon>
        <taxon>Actinomycetota</taxon>
        <taxon>Actinomycetes</taxon>
        <taxon>Micromonosporales</taxon>
        <taxon>Micromonosporaceae</taxon>
        <taxon>Polymorphospora</taxon>
    </lineage>
</organism>
<dbReference type="Proteomes" id="UP001582793">
    <property type="component" value="Unassembled WGS sequence"/>
</dbReference>
<keyword evidence="3" id="KW-0472">Membrane</keyword>
<comment type="caution">
    <text evidence="4">The sequence shown here is derived from an EMBL/GenBank/DDBJ whole genome shotgun (WGS) entry which is preliminary data.</text>
</comment>
<sequence length="273" mass="28690">MPEPGTGTTGRRRATGTARVTGPRPTNGSGGGWVTGPWSGQAGPDRAVGRATVRGVSPAPEGSLIAAPPRNRRGTGSMSVVMLLVGIFVTGLGLGQLGGLDLVTFRPGSKPPPREFPVMEASRPVRVTIKDIGVRTPVHDVGIGADGTIEVPGLERRNEAGWYEQGPTPGEFGPAVIVGHVDGPTGPSVFHRLTNLHAGTRIEIARKDKSVAVFEVNSVERFDKGNFPVDRVFDDFSRPGLRLITCGGQWVGGTTGYADNVIVFASLVKARTR</sequence>
<dbReference type="InterPro" id="IPR042001">
    <property type="entry name" value="Sortase_F"/>
</dbReference>
<name>A0ABV5CS37_9ACTN</name>
<feature type="compositionally biased region" description="Low complexity" evidence="2">
    <location>
        <begin position="15"/>
        <end position="24"/>
    </location>
</feature>
<keyword evidence="5" id="KW-1185">Reference proteome</keyword>
<evidence type="ECO:0000313" key="5">
    <source>
        <dbReference type="Proteomes" id="UP001582793"/>
    </source>
</evidence>
<dbReference type="EMBL" id="JBCGDC010000039">
    <property type="protein sequence ID" value="MFB6394549.1"/>
    <property type="molecule type" value="Genomic_DNA"/>
</dbReference>
<dbReference type="InterPro" id="IPR005754">
    <property type="entry name" value="Sortase"/>
</dbReference>
<keyword evidence="1" id="KW-0378">Hydrolase</keyword>
<keyword evidence="3" id="KW-1133">Transmembrane helix</keyword>
<reference evidence="4 5" key="1">
    <citation type="submission" date="2024-04" db="EMBL/GenBank/DDBJ databases">
        <title>Polymorphospora sp. isolated from Baiyangdian Lake in Xiong'an New Area.</title>
        <authorList>
            <person name="Zhang X."/>
            <person name="Liu J."/>
        </authorList>
    </citation>
    <scope>NUCLEOTIDE SEQUENCE [LARGE SCALE GENOMIC DNA]</scope>
    <source>
        <strain evidence="4 5">2-325</strain>
    </source>
</reference>
<proteinExistence type="predicted"/>
<keyword evidence="3" id="KW-0812">Transmembrane</keyword>
<dbReference type="RefSeq" id="WP_364220603.1">
    <property type="nucleotide sequence ID" value="NZ_JBCGDC010000039.1"/>
</dbReference>
<dbReference type="Gene3D" id="2.40.260.10">
    <property type="entry name" value="Sortase"/>
    <property type="match status" value="1"/>
</dbReference>
<dbReference type="InterPro" id="IPR023365">
    <property type="entry name" value="Sortase_dom-sf"/>
</dbReference>
<protein>
    <submittedName>
        <fullName evidence="4">Class F sortase</fullName>
    </submittedName>
</protein>
<evidence type="ECO:0000256" key="1">
    <source>
        <dbReference type="ARBA" id="ARBA00022801"/>
    </source>
</evidence>
<dbReference type="CDD" id="cd05829">
    <property type="entry name" value="Sortase_F"/>
    <property type="match status" value="1"/>
</dbReference>
<gene>
    <name evidence="4" type="ORF">AAFH96_15725</name>
</gene>
<dbReference type="Pfam" id="PF04203">
    <property type="entry name" value="Sortase"/>
    <property type="match status" value="1"/>
</dbReference>
<dbReference type="SUPFAM" id="SSF63817">
    <property type="entry name" value="Sortase"/>
    <property type="match status" value="1"/>
</dbReference>
<evidence type="ECO:0000313" key="4">
    <source>
        <dbReference type="EMBL" id="MFB6394549.1"/>
    </source>
</evidence>
<dbReference type="NCBIfam" id="NF033748">
    <property type="entry name" value="class_F_sortase"/>
    <property type="match status" value="1"/>
</dbReference>
<feature type="transmembrane region" description="Helical" evidence="3">
    <location>
        <begin position="80"/>
        <end position="100"/>
    </location>
</feature>